<gene>
    <name evidence="1" type="ORF">ZOSMA_182G00140</name>
</gene>
<reference evidence="2" key="1">
    <citation type="journal article" date="2016" name="Nature">
        <title>The genome of the seagrass Zostera marina reveals angiosperm adaptation to the sea.</title>
        <authorList>
            <person name="Olsen J.L."/>
            <person name="Rouze P."/>
            <person name="Verhelst B."/>
            <person name="Lin Y.-C."/>
            <person name="Bayer T."/>
            <person name="Collen J."/>
            <person name="Dattolo E."/>
            <person name="De Paoli E."/>
            <person name="Dittami S."/>
            <person name="Maumus F."/>
            <person name="Michel G."/>
            <person name="Kersting A."/>
            <person name="Lauritano C."/>
            <person name="Lohaus R."/>
            <person name="Toepel M."/>
            <person name="Tonon T."/>
            <person name="Vanneste K."/>
            <person name="Amirebrahimi M."/>
            <person name="Brakel J."/>
            <person name="Bostroem C."/>
            <person name="Chovatia M."/>
            <person name="Grimwood J."/>
            <person name="Jenkins J.W."/>
            <person name="Jueterbock A."/>
            <person name="Mraz A."/>
            <person name="Stam W.T."/>
            <person name="Tice H."/>
            <person name="Bornberg-Bauer E."/>
            <person name="Green P.J."/>
            <person name="Pearson G.A."/>
            <person name="Procaccini G."/>
            <person name="Duarte C.M."/>
            <person name="Schmutz J."/>
            <person name="Reusch T.B.H."/>
            <person name="Van de Peer Y."/>
        </authorList>
    </citation>
    <scope>NUCLEOTIDE SEQUENCE [LARGE SCALE GENOMIC DNA]</scope>
    <source>
        <strain evidence="2">cv. Finnish</strain>
    </source>
</reference>
<sequence>MSDSPRCKAGKENHQSYISIDGRNNGQHSILLGNIYEEAEKWETMKKLKERLGLGKEGRQGYRREKTSECSWVDVKKKTHIFISCDSSAAAPAGKKVKDFLANLRSKMEEETRWPVSETV</sequence>
<comment type="caution">
    <text evidence="1">The sequence shown here is derived from an EMBL/GenBank/DDBJ whole genome shotgun (WGS) entry which is preliminary data.</text>
</comment>
<protein>
    <submittedName>
        <fullName evidence="1">Uncharacterized protein</fullName>
    </submittedName>
</protein>
<dbReference type="AlphaFoldDB" id="A0A0K9PQU1"/>
<dbReference type="Proteomes" id="UP000036987">
    <property type="component" value="Unassembled WGS sequence"/>
</dbReference>
<name>A0A0K9PQU1_ZOSMR</name>
<organism evidence="1 2">
    <name type="scientific">Zostera marina</name>
    <name type="common">Eelgrass</name>
    <dbReference type="NCBI Taxonomy" id="29655"/>
    <lineage>
        <taxon>Eukaryota</taxon>
        <taxon>Viridiplantae</taxon>
        <taxon>Streptophyta</taxon>
        <taxon>Embryophyta</taxon>
        <taxon>Tracheophyta</taxon>
        <taxon>Spermatophyta</taxon>
        <taxon>Magnoliopsida</taxon>
        <taxon>Liliopsida</taxon>
        <taxon>Zosteraceae</taxon>
        <taxon>Zostera</taxon>
    </lineage>
</organism>
<proteinExistence type="predicted"/>
<accession>A0A0K9PQU1</accession>
<keyword evidence="2" id="KW-1185">Reference proteome</keyword>
<evidence type="ECO:0000313" key="1">
    <source>
        <dbReference type="EMBL" id="KMZ71324.1"/>
    </source>
</evidence>
<evidence type="ECO:0000313" key="2">
    <source>
        <dbReference type="Proteomes" id="UP000036987"/>
    </source>
</evidence>
<dbReference type="EMBL" id="LFYR01000678">
    <property type="protein sequence ID" value="KMZ71324.1"/>
    <property type="molecule type" value="Genomic_DNA"/>
</dbReference>